<dbReference type="PANTHER" id="PTHR20958">
    <property type="entry name" value="GLYCINE N-ACYLTRANSFERASE-LIKE PROTEIN"/>
    <property type="match status" value="1"/>
</dbReference>
<dbReference type="InterPro" id="IPR016181">
    <property type="entry name" value="Acyl_CoA_acyltransferase"/>
</dbReference>
<dbReference type="SUPFAM" id="SSF55729">
    <property type="entry name" value="Acyl-CoA N-acyltransferases (Nat)"/>
    <property type="match status" value="1"/>
</dbReference>
<dbReference type="EMBL" id="MCFA01000032">
    <property type="protein sequence ID" value="ORY14582.1"/>
    <property type="molecule type" value="Genomic_DNA"/>
</dbReference>
<dbReference type="Proteomes" id="UP000193144">
    <property type="component" value="Unassembled WGS sequence"/>
</dbReference>
<accession>A0A1Y1ZWG8</accession>
<gene>
    <name evidence="2" type="ORF">BCR34DRAFT_599130</name>
</gene>
<dbReference type="PANTHER" id="PTHR20958:SF6">
    <property type="entry name" value="GLYCINE N-ACYLTRANSFERASE-LIKE PROTEIN"/>
    <property type="match status" value="1"/>
</dbReference>
<comment type="caution">
    <text evidence="2">The sequence shown here is derived from an EMBL/GenBank/DDBJ whole genome shotgun (WGS) entry which is preliminary data.</text>
</comment>
<evidence type="ECO:0000313" key="2">
    <source>
        <dbReference type="EMBL" id="ORY14582.1"/>
    </source>
</evidence>
<feature type="domain" description="GCN5-related N-acetyltransferase Rv2170-like" evidence="1">
    <location>
        <begin position="246"/>
        <end position="338"/>
    </location>
</feature>
<evidence type="ECO:0000259" key="1">
    <source>
        <dbReference type="Pfam" id="PF08445"/>
    </source>
</evidence>
<evidence type="ECO:0000313" key="3">
    <source>
        <dbReference type="Proteomes" id="UP000193144"/>
    </source>
</evidence>
<dbReference type="OrthoDB" id="61870at2759"/>
<dbReference type="AlphaFoldDB" id="A0A1Y1ZWG8"/>
<dbReference type="InterPro" id="IPR053225">
    <property type="entry name" value="Acyl-CoA_N-acyltransferase"/>
</dbReference>
<reference evidence="2 3" key="1">
    <citation type="submission" date="2016-07" db="EMBL/GenBank/DDBJ databases">
        <title>Pervasive Adenine N6-methylation of Active Genes in Fungi.</title>
        <authorList>
            <consortium name="DOE Joint Genome Institute"/>
            <person name="Mondo S.J."/>
            <person name="Dannebaum R.O."/>
            <person name="Kuo R.C."/>
            <person name="Labutti K."/>
            <person name="Haridas S."/>
            <person name="Kuo A."/>
            <person name="Salamov A."/>
            <person name="Ahrendt S.R."/>
            <person name="Lipzen A."/>
            <person name="Sullivan W."/>
            <person name="Andreopoulos W.B."/>
            <person name="Clum A."/>
            <person name="Lindquist E."/>
            <person name="Daum C."/>
            <person name="Ramamoorthy G.K."/>
            <person name="Gryganskyi A."/>
            <person name="Culley D."/>
            <person name="Magnuson J.K."/>
            <person name="James T.Y."/>
            <person name="O'Malley M.A."/>
            <person name="Stajich J.E."/>
            <person name="Spatafora J.W."/>
            <person name="Visel A."/>
            <person name="Grigoriev I.V."/>
        </authorList>
    </citation>
    <scope>NUCLEOTIDE SEQUENCE [LARGE SCALE GENOMIC DNA]</scope>
    <source>
        <strain evidence="2 3">CBS 115471</strain>
    </source>
</reference>
<keyword evidence="3" id="KW-1185">Reference proteome</keyword>
<dbReference type="InterPro" id="IPR013653">
    <property type="entry name" value="GCN5-like_dom"/>
</dbReference>
<dbReference type="Gene3D" id="3.40.630.30">
    <property type="match status" value="1"/>
</dbReference>
<sequence>MPPTVYPHDLPSPLFQHALKRTLPYSINLVYRTQHTNRTPHAHILATFPPSPSPSTQIPRCWAAAYYDRSMRPETELWVFASGEIPGHYSGKGENDQFCPTCKSAVLSLITYMSTLPVPPFDPENLASLGMARAHEKEHPETGPRVRYPPSPGSYVRHLLIPSVVTLGACHYQIVDLLFEAGFLREEFPGRESRLNKFLFRVTDLPQTKELPEGLRWGEMRREDIAIVQARTPIPRSTRTLMSLRSVGVFEESTGNPVAWSFFGLDGSLTTLHVEPQYRGRGIAKSVAAKIFRAYAPGLAEDDEGTAWAHADVYEGNDQSEAVCRSLGGRASWRMFWVRIDVARAKSLSENS</sequence>
<proteinExistence type="predicted"/>
<protein>
    <recommendedName>
        <fullName evidence="1">GCN5-related N-acetyltransferase Rv2170-like domain-containing protein</fullName>
    </recommendedName>
</protein>
<organism evidence="2 3">
    <name type="scientific">Clohesyomyces aquaticus</name>
    <dbReference type="NCBI Taxonomy" id="1231657"/>
    <lineage>
        <taxon>Eukaryota</taxon>
        <taxon>Fungi</taxon>
        <taxon>Dikarya</taxon>
        <taxon>Ascomycota</taxon>
        <taxon>Pezizomycotina</taxon>
        <taxon>Dothideomycetes</taxon>
        <taxon>Pleosporomycetidae</taxon>
        <taxon>Pleosporales</taxon>
        <taxon>Lindgomycetaceae</taxon>
        <taxon>Clohesyomyces</taxon>
    </lineage>
</organism>
<dbReference type="GO" id="GO:0016747">
    <property type="term" value="F:acyltransferase activity, transferring groups other than amino-acyl groups"/>
    <property type="evidence" value="ECO:0007669"/>
    <property type="project" value="InterPro"/>
</dbReference>
<name>A0A1Y1ZWG8_9PLEO</name>
<dbReference type="Pfam" id="PF08445">
    <property type="entry name" value="FR47"/>
    <property type="match status" value="1"/>
</dbReference>